<dbReference type="EMBL" id="JACIDW010000002">
    <property type="protein sequence ID" value="MBB3963376.1"/>
    <property type="molecule type" value="Genomic_DNA"/>
</dbReference>
<reference evidence="2 3" key="1">
    <citation type="submission" date="2020-08" db="EMBL/GenBank/DDBJ databases">
        <title>Genomic Encyclopedia of Type Strains, Phase IV (KMG-IV): sequencing the most valuable type-strain genomes for metagenomic binning, comparative biology and taxonomic classification.</title>
        <authorList>
            <person name="Goeker M."/>
        </authorList>
    </citation>
    <scope>NUCLEOTIDE SEQUENCE [LARGE SCALE GENOMIC DNA]</scope>
    <source>
        <strain evidence="2 3">DSM 26575</strain>
    </source>
</reference>
<dbReference type="Proteomes" id="UP000582090">
    <property type="component" value="Unassembled WGS sequence"/>
</dbReference>
<evidence type="ECO:0000313" key="2">
    <source>
        <dbReference type="EMBL" id="MBB3963376.1"/>
    </source>
</evidence>
<name>A0A7W6CNA0_9HYPH</name>
<dbReference type="AlphaFoldDB" id="A0A7W6CNA0"/>
<feature type="region of interest" description="Disordered" evidence="1">
    <location>
        <begin position="1"/>
        <end position="31"/>
    </location>
</feature>
<feature type="compositionally biased region" description="Low complexity" evidence="1">
    <location>
        <begin position="10"/>
        <end position="25"/>
    </location>
</feature>
<organism evidence="2 3">
    <name type="scientific">Rhizobium metallidurans</name>
    <dbReference type="NCBI Taxonomy" id="1265931"/>
    <lineage>
        <taxon>Bacteria</taxon>
        <taxon>Pseudomonadati</taxon>
        <taxon>Pseudomonadota</taxon>
        <taxon>Alphaproteobacteria</taxon>
        <taxon>Hyphomicrobiales</taxon>
        <taxon>Rhizobiaceae</taxon>
        <taxon>Rhizobium/Agrobacterium group</taxon>
        <taxon>Rhizobium</taxon>
    </lineage>
</organism>
<accession>A0A7W6CNA0</accession>
<keyword evidence="3" id="KW-1185">Reference proteome</keyword>
<gene>
    <name evidence="2" type="ORF">GGQ67_001001</name>
</gene>
<comment type="caution">
    <text evidence="2">The sequence shown here is derived from an EMBL/GenBank/DDBJ whole genome shotgun (WGS) entry which is preliminary data.</text>
</comment>
<dbReference type="RefSeq" id="WP_183899091.1">
    <property type="nucleotide sequence ID" value="NZ_JACIDW010000002.1"/>
</dbReference>
<evidence type="ECO:0000313" key="3">
    <source>
        <dbReference type="Proteomes" id="UP000582090"/>
    </source>
</evidence>
<protein>
    <submittedName>
        <fullName evidence="2">Uncharacterized protein</fullName>
    </submittedName>
</protein>
<proteinExistence type="predicted"/>
<sequence>MAPPAKPKQPRSNASSDSPASRPSAGFFRLAKNRKLSEERMKTLVREADLAEARFAIP</sequence>
<evidence type="ECO:0000256" key="1">
    <source>
        <dbReference type="SAM" id="MobiDB-lite"/>
    </source>
</evidence>